<dbReference type="PANTHER" id="PTHR30001:SF0">
    <property type="entry name" value="RIBONUCLEASE G"/>
    <property type="match status" value="1"/>
</dbReference>
<comment type="cofactor">
    <cofactor evidence="1">
        <name>Mg(2+)</name>
        <dbReference type="ChEBI" id="CHEBI:18420"/>
    </cofactor>
</comment>
<dbReference type="InterPro" id="IPR012340">
    <property type="entry name" value="NA-bd_OB-fold"/>
</dbReference>
<keyword evidence="9" id="KW-0150">Chloroplast</keyword>
<dbReference type="AlphaFoldDB" id="A0A1Z1MFV1"/>
<dbReference type="CDD" id="cd04453">
    <property type="entry name" value="S1_RNase_E"/>
    <property type="match status" value="1"/>
</dbReference>
<comment type="similarity">
    <text evidence="2">Belongs to the RNase E/G family.</text>
</comment>
<dbReference type="NCBIfam" id="TIGR00757">
    <property type="entry name" value="RNaseEG"/>
    <property type="match status" value="1"/>
</dbReference>
<evidence type="ECO:0000259" key="8">
    <source>
        <dbReference type="PROSITE" id="PS50126"/>
    </source>
</evidence>
<geneLocation type="chloroplast" evidence="9"/>
<dbReference type="InterPro" id="IPR004659">
    <property type="entry name" value="RNase_E/G"/>
</dbReference>
<dbReference type="EMBL" id="MF101434">
    <property type="protein sequence ID" value="ARW64695.1"/>
    <property type="molecule type" value="Genomic_DNA"/>
</dbReference>
<keyword evidence="3" id="KW-0479">Metal-binding</keyword>
<proteinExistence type="inferred from homology"/>
<dbReference type="GO" id="GO:0005737">
    <property type="term" value="C:cytoplasm"/>
    <property type="evidence" value="ECO:0007669"/>
    <property type="project" value="TreeGrafter"/>
</dbReference>
<comment type="function">
    <text evidence="7">Involved in intercistronic processing of primary transcripts from chloroplast operons. The endonucleolytic activity of the enzyme depends on the number of phosphates at the 5' end, is inhibited by structured RNA, and preferentially cleaves A/U-rich sequences.</text>
</comment>
<reference evidence="9" key="1">
    <citation type="journal article" date="2017" name="J. Phycol.">
        <title>Analysis of chloroplast genomes and a supermatrix inform reclassification of the Rhodomelaceae (Rhodophyta).</title>
        <authorList>
            <person name="Diaz-Tapia P."/>
            <person name="Maggs C.A."/>
            <person name="West J.A."/>
            <person name="Verbruggen H."/>
        </authorList>
    </citation>
    <scope>NUCLEOTIDE SEQUENCE</scope>
    <source>
        <strain evidence="9">PD852</strain>
    </source>
</reference>
<dbReference type="Pfam" id="PF10150">
    <property type="entry name" value="RNase_E_G"/>
    <property type="match status" value="1"/>
</dbReference>
<evidence type="ECO:0000256" key="5">
    <source>
        <dbReference type="ARBA" id="ARBA00022842"/>
    </source>
</evidence>
<evidence type="ECO:0000313" key="9">
    <source>
        <dbReference type="EMBL" id="ARW64695.1"/>
    </source>
</evidence>
<dbReference type="PROSITE" id="PS50126">
    <property type="entry name" value="S1"/>
    <property type="match status" value="1"/>
</dbReference>
<keyword evidence="4" id="KW-0378">Hydrolase</keyword>
<evidence type="ECO:0000256" key="7">
    <source>
        <dbReference type="ARBA" id="ARBA00023436"/>
    </source>
</evidence>
<keyword evidence="6" id="KW-0694">RNA-binding</keyword>
<dbReference type="GeneID" id="33357788"/>
<dbReference type="GO" id="GO:0004540">
    <property type="term" value="F:RNA nuclease activity"/>
    <property type="evidence" value="ECO:0007669"/>
    <property type="project" value="InterPro"/>
</dbReference>
<evidence type="ECO:0000256" key="4">
    <source>
        <dbReference type="ARBA" id="ARBA00022801"/>
    </source>
</evidence>
<dbReference type="SMART" id="SM00316">
    <property type="entry name" value="S1"/>
    <property type="match status" value="1"/>
</dbReference>
<dbReference type="SUPFAM" id="SSF50249">
    <property type="entry name" value="Nucleic acid-binding proteins"/>
    <property type="match status" value="1"/>
</dbReference>
<sequence>MVKKIIISHLNSIAATVQSSKVQEFTFINKNYQVNDIYVGVVQKIFSSLNAAFVNLGQYGKSGFIHISDIKNLRKDKRSFCVHDYLFINQLILVQVVKEPTYTKGPRLTSNVHLYGKYVVLMPFCNIILISNRIYDNNERIHLYSLALLIKPECMGLIVKSCAQGVSESLILYDLDLLVKQWLFIQKKLLLTSVPSVIYKDEDLVKKVIRDVYESNVKKIIVDSDYALKLVYYYLKKWFYISITIKTKLQLYHKNPCVLDKFYVKHNIRKLLKPKVNLLHGGYLFIEHYEALTVIDVNSGSFNKFNNSQETILRINFYAAIEIAYQLRVRNINGVIIIDFIDMSSQRDQLKLLDHFNKLLSYDDCSPQIIELSDLGLLELTRRRRNKSLREIFGYSGIQGVSSSSFLSIESFYSKLFFNISSEEIKNQYYLNKNIRSLFFSKDFKYCKVLDNKFTISHYNWFNKYFIFIDYQNILHFFYPKANYLIPLLLYSRFTKIR</sequence>
<name>A0A1Z1MFV1_9FLOR</name>
<evidence type="ECO:0000256" key="2">
    <source>
        <dbReference type="ARBA" id="ARBA00005522"/>
    </source>
</evidence>
<evidence type="ECO:0000256" key="1">
    <source>
        <dbReference type="ARBA" id="ARBA00001946"/>
    </source>
</evidence>
<gene>
    <name evidence="9" type="primary">rne</name>
</gene>
<feature type="domain" description="S1 motif" evidence="8">
    <location>
        <begin position="35"/>
        <end position="111"/>
    </location>
</feature>
<evidence type="ECO:0000256" key="6">
    <source>
        <dbReference type="ARBA" id="ARBA00022884"/>
    </source>
</evidence>
<dbReference type="GO" id="GO:0006364">
    <property type="term" value="P:rRNA processing"/>
    <property type="evidence" value="ECO:0007669"/>
    <property type="project" value="TreeGrafter"/>
</dbReference>
<dbReference type="GO" id="GO:0003723">
    <property type="term" value="F:RNA binding"/>
    <property type="evidence" value="ECO:0007669"/>
    <property type="project" value="UniProtKB-KW"/>
</dbReference>
<dbReference type="Pfam" id="PF00575">
    <property type="entry name" value="S1"/>
    <property type="match status" value="1"/>
</dbReference>
<dbReference type="GO" id="GO:0046872">
    <property type="term" value="F:metal ion binding"/>
    <property type="evidence" value="ECO:0007669"/>
    <property type="project" value="UniProtKB-KW"/>
</dbReference>
<evidence type="ECO:0000256" key="3">
    <source>
        <dbReference type="ARBA" id="ARBA00022723"/>
    </source>
</evidence>
<dbReference type="Gene3D" id="2.40.50.140">
    <property type="entry name" value="Nucleic acid-binding proteins"/>
    <property type="match status" value="1"/>
</dbReference>
<accession>A0A1Z1MFV1</accession>
<dbReference type="PANTHER" id="PTHR30001">
    <property type="entry name" value="RIBONUCLEASE"/>
    <property type="match status" value="1"/>
</dbReference>
<protein>
    <submittedName>
        <fullName evidence="9">Ribonuclease E</fullName>
    </submittedName>
</protein>
<keyword evidence="5" id="KW-0460">Magnesium</keyword>
<dbReference type="InterPro" id="IPR003029">
    <property type="entry name" value="S1_domain"/>
</dbReference>
<keyword evidence="9" id="KW-0934">Plastid</keyword>
<dbReference type="InterPro" id="IPR019307">
    <property type="entry name" value="RNA-bd_AU-1/RNase_E/G"/>
</dbReference>
<organism evidence="9">
    <name type="scientific">Herposiphonia versicolor</name>
    <dbReference type="NCBI Taxonomy" id="2007163"/>
    <lineage>
        <taxon>Eukaryota</taxon>
        <taxon>Rhodophyta</taxon>
        <taxon>Florideophyceae</taxon>
        <taxon>Rhodymeniophycidae</taxon>
        <taxon>Ceramiales</taxon>
        <taxon>Rhodomelaceae</taxon>
        <taxon>Herposiphonieae</taxon>
        <taxon>Herposiphonia</taxon>
    </lineage>
</organism>
<dbReference type="RefSeq" id="YP_009395715.1">
    <property type="nucleotide sequence ID" value="NC_035279.1"/>
</dbReference>
<dbReference type="GO" id="GO:0016787">
    <property type="term" value="F:hydrolase activity"/>
    <property type="evidence" value="ECO:0007669"/>
    <property type="project" value="UniProtKB-KW"/>
</dbReference>